<keyword evidence="8" id="KW-1185">Reference proteome</keyword>
<evidence type="ECO:0000313" key="8">
    <source>
        <dbReference type="Proteomes" id="UP001497482"/>
    </source>
</evidence>
<dbReference type="InterPro" id="IPR009432">
    <property type="entry name" value="DUF1075"/>
</dbReference>
<dbReference type="GO" id="GO:0090200">
    <property type="term" value="P:positive regulation of release of cytochrome c from mitochondria"/>
    <property type="evidence" value="ECO:0007669"/>
    <property type="project" value="TreeGrafter"/>
</dbReference>
<organism evidence="7 8">
    <name type="scientific">Knipowitschia caucasica</name>
    <name type="common">Caucasian dwarf goby</name>
    <name type="synonym">Pomatoschistus caucasicus</name>
    <dbReference type="NCBI Taxonomy" id="637954"/>
    <lineage>
        <taxon>Eukaryota</taxon>
        <taxon>Metazoa</taxon>
        <taxon>Chordata</taxon>
        <taxon>Craniata</taxon>
        <taxon>Vertebrata</taxon>
        <taxon>Euteleostomi</taxon>
        <taxon>Actinopterygii</taxon>
        <taxon>Neopterygii</taxon>
        <taxon>Teleostei</taxon>
        <taxon>Neoteleostei</taxon>
        <taxon>Acanthomorphata</taxon>
        <taxon>Gobiaria</taxon>
        <taxon>Gobiiformes</taxon>
        <taxon>Gobioidei</taxon>
        <taxon>Gobiidae</taxon>
        <taxon>Gobiinae</taxon>
        <taxon>Knipowitschia</taxon>
    </lineage>
</organism>
<protein>
    <recommendedName>
        <fullName evidence="9">Protein FAM162A</fullName>
    </recommendedName>
</protein>
<keyword evidence="5 6" id="KW-0472">Membrane</keyword>
<dbReference type="PANTHER" id="PTHR13674">
    <property type="entry name" value="GROWTH AND TRANSFORMATION-DEPENDENT PROTEIN"/>
    <property type="match status" value="1"/>
</dbReference>
<sequence>MSFFRSTLGIGSFLGPRSRLVTQLCSRNMCNKPQEVKSEPVPASPAADVGRSFRVPGHAPSEWDKRVLLWAGRFKSPEQIPETISFEMLDAARNKLRVKACYAMIIITLGSCVVMVVLGKKAVGRNESLTSLNLEKKAKWREEVLKEKEALLEKTQ</sequence>
<dbReference type="GO" id="GO:0016020">
    <property type="term" value="C:membrane"/>
    <property type="evidence" value="ECO:0007669"/>
    <property type="project" value="UniProtKB-SubCell"/>
</dbReference>
<gene>
    <name evidence="7" type="ORF">KC01_LOCUS25584</name>
</gene>
<dbReference type="Proteomes" id="UP001497482">
    <property type="component" value="Chromosome 21"/>
</dbReference>
<dbReference type="PANTHER" id="PTHR13674:SF2">
    <property type="entry name" value="PROTEIN FAM162A"/>
    <property type="match status" value="1"/>
</dbReference>
<feature type="transmembrane region" description="Helical" evidence="6">
    <location>
        <begin position="100"/>
        <end position="119"/>
    </location>
</feature>
<dbReference type="EMBL" id="OZ035843">
    <property type="protein sequence ID" value="CAL1597008.1"/>
    <property type="molecule type" value="Genomic_DNA"/>
</dbReference>
<evidence type="ECO:0000256" key="1">
    <source>
        <dbReference type="ARBA" id="ARBA00004167"/>
    </source>
</evidence>
<keyword evidence="3 6" id="KW-0812">Transmembrane</keyword>
<evidence type="ECO:0000256" key="2">
    <source>
        <dbReference type="ARBA" id="ARBA00007363"/>
    </source>
</evidence>
<dbReference type="GO" id="GO:0051402">
    <property type="term" value="P:neuron apoptotic process"/>
    <property type="evidence" value="ECO:0007669"/>
    <property type="project" value="TreeGrafter"/>
</dbReference>
<evidence type="ECO:0000256" key="6">
    <source>
        <dbReference type="SAM" id="Phobius"/>
    </source>
</evidence>
<accession>A0AAV2L7H0</accession>
<dbReference type="GO" id="GO:0005739">
    <property type="term" value="C:mitochondrion"/>
    <property type="evidence" value="ECO:0007669"/>
    <property type="project" value="TreeGrafter"/>
</dbReference>
<reference evidence="7 8" key="1">
    <citation type="submission" date="2024-04" db="EMBL/GenBank/DDBJ databases">
        <authorList>
            <person name="Waldvogel A.-M."/>
            <person name="Schoenle A."/>
        </authorList>
    </citation>
    <scope>NUCLEOTIDE SEQUENCE [LARGE SCALE GENOMIC DNA]</scope>
</reference>
<dbReference type="GO" id="GO:0071456">
    <property type="term" value="P:cellular response to hypoxia"/>
    <property type="evidence" value="ECO:0007669"/>
    <property type="project" value="TreeGrafter"/>
</dbReference>
<evidence type="ECO:0000256" key="4">
    <source>
        <dbReference type="ARBA" id="ARBA00022989"/>
    </source>
</evidence>
<comment type="subcellular location">
    <subcellularLocation>
        <location evidence="1">Membrane</location>
        <topology evidence="1">Single-pass membrane protein</topology>
    </subcellularLocation>
</comment>
<comment type="similarity">
    <text evidence="2">Belongs to the UPF0389 family.</text>
</comment>
<keyword evidence="4 6" id="KW-1133">Transmembrane helix</keyword>
<dbReference type="AlphaFoldDB" id="A0AAV2L7H0"/>
<evidence type="ECO:0008006" key="9">
    <source>
        <dbReference type="Google" id="ProtNLM"/>
    </source>
</evidence>
<name>A0AAV2L7H0_KNICA</name>
<evidence type="ECO:0000256" key="3">
    <source>
        <dbReference type="ARBA" id="ARBA00022692"/>
    </source>
</evidence>
<evidence type="ECO:0000256" key="5">
    <source>
        <dbReference type="ARBA" id="ARBA00023136"/>
    </source>
</evidence>
<dbReference type="Pfam" id="PF06388">
    <property type="entry name" value="DUF1075"/>
    <property type="match status" value="1"/>
</dbReference>
<evidence type="ECO:0000313" key="7">
    <source>
        <dbReference type="EMBL" id="CAL1597008.1"/>
    </source>
</evidence>
<proteinExistence type="inferred from homology"/>